<reference evidence="1" key="1">
    <citation type="journal article" date="2015" name="Nature">
        <title>Complex archaea that bridge the gap between prokaryotes and eukaryotes.</title>
        <authorList>
            <person name="Spang A."/>
            <person name="Saw J.H."/>
            <person name="Jorgensen S.L."/>
            <person name="Zaremba-Niedzwiedzka K."/>
            <person name="Martijn J."/>
            <person name="Lind A.E."/>
            <person name="van Eijk R."/>
            <person name="Schleper C."/>
            <person name="Guy L."/>
            <person name="Ettema T.J."/>
        </authorList>
    </citation>
    <scope>NUCLEOTIDE SEQUENCE</scope>
</reference>
<gene>
    <name evidence="1" type="ORF">LCGC14_2715260</name>
</gene>
<name>A0A0F9BKS6_9ZZZZ</name>
<protein>
    <submittedName>
        <fullName evidence="1">Uncharacterized protein</fullName>
    </submittedName>
</protein>
<accession>A0A0F9BKS6</accession>
<evidence type="ECO:0000313" key="1">
    <source>
        <dbReference type="EMBL" id="KKK91209.1"/>
    </source>
</evidence>
<dbReference type="AlphaFoldDB" id="A0A0F9BKS6"/>
<comment type="caution">
    <text evidence="1">The sequence shown here is derived from an EMBL/GenBank/DDBJ whole genome shotgun (WGS) entry which is preliminary data.</text>
</comment>
<sequence length="82" mass="9865">MNLLTVEDTPILKQLVDIRYTEGAKILMDIIERNFKLVDRQMRDHPETNDKDWRRDVKYKLGYSEALHDILNLPKEALNYKY</sequence>
<dbReference type="EMBL" id="LAZR01048754">
    <property type="protein sequence ID" value="KKK91209.1"/>
    <property type="molecule type" value="Genomic_DNA"/>
</dbReference>
<organism evidence="1">
    <name type="scientific">marine sediment metagenome</name>
    <dbReference type="NCBI Taxonomy" id="412755"/>
    <lineage>
        <taxon>unclassified sequences</taxon>
        <taxon>metagenomes</taxon>
        <taxon>ecological metagenomes</taxon>
    </lineage>
</organism>
<proteinExistence type="predicted"/>